<dbReference type="InterPro" id="IPR044285">
    <property type="entry name" value="PWP1"/>
</dbReference>
<dbReference type="PANTHER" id="PTHR14091:SF0">
    <property type="entry name" value="PERIODIC TRYPTOPHAN PROTEIN 1 HOMOLOG"/>
    <property type="match status" value="1"/>
</dbReference>
<proteinExistence type="predicted"/>
<dbReference type="EMBL" id="QOKY01000177">
    <property type="protein sequence ID" value="RMZ54571.1"/>
    <property type="molecule type" value="Genomic_DNA"/>
</dbReference>
<dbReference type="Gene3D" id="2.130.10.10">
    <property type="entry name" value="YVTN repeat-like/Quinoprotein amine dehydrogenase"/>
    <property type="match status" value="2"/>
</dbReference>
<dbReference type="AlphaFoldDB" id="A0A3M7KVQ9"/>
<evidence type="ECO:0000256" key="1">
    <source>
        <dbReference type="SAM" id="MobiDB-lite"/>
    </source>
</evidence>
<gene>
    <name evidence="2" type="ORF">APUTEX25_002146</name>
</gene>
<reference evidence="3" key="1">
    <citation type="journal article" date="2018" name="Algal Res.">
        <title>Characterization of plant carbon substrate utilization by Auxenochlorella protothecoides.</title>
        <authorList>
            <person name="Vogler B.W."/>
            <person name="Starkenburg S.R."/>
            <person name="Sudasinghe N."/>
            <person name="Schambach J.Y."/>
            <person name="Rollin J.A."/>
            <person name="Pattathil S."/>
            <person name="Barry A.N."/>
        </authorList>
    </citation>
    <scope>NUCLEOTIDE SEQUENCE [LARGE SCALE GENOMIC DNA]</scope>
    <source>
        <strain evidence="3">UTEX 25</strain>
    </source>
</reference>
<organism evidence="2 3">
    <name type="scientific">Auxenochlorella protothecoides</name>
    <name type="common">Green microalga</name>
    <name type="synonym">Chlorella protothecoides</name>
    <dbReference type="NCBI Taxonomy" id="3075"/>
    <lineage>
        <taxon>Eukaryota</taxon>
        <taxon>Viridiplantae</taxon>
        <taxon>Chlorophyta</taxon>
        <taxon>core chlorophytes</taxon>
        <taxon>Trebouxiophyceae</taxon>
        <taxon>Chlorellales</taxon>
        <taxon>Chlorellaceae</taxon>
        <taxon>Auxenochlorella</taxon>
    </lineage>
</organism>
<sequence>PHGAGRGAYAGPLGPGPGFEDLDSESLFDPVGPLLDLGGSCGNEPALHLVLEDGGETGGARGAEAFKKAQAGVTGASTPRRAAGPHPQSLLNLERWRGGRVLTARPTMISAIAWIPKGVAKAELEQTVLSPEELAALRALQAEAGTSDEESEWEEGSSDEDEVMDEEAAVAKAQAMAATVKGLTPDPEASGPAPGPSDESLAAAMAELDMEHYDDSDPEEAGTSSMNRILGSSGNPGMAFYKDPTLDPYLQGDKAGASDSDSETEAMTLQKNDLLIMAARNEDDVSHLEVWVYEEPDTRGPANLYVHHTILLPAFPLSVAWMDLAPGEDGHRNIAAVGSFEPGIELWDLDRMDAVEPVATLGGADYEATKAAAAAAAGSKGKKGKKKKQLPSVEVRPGSHTDAVLGLSWNREYRNVLASASGEWGVEAASWIASTGPGSEAMYYLAAHKKATCALSFCPAVAGLFLTASTDKKVGSLALLWVPEIPCTGLGAWLHGARVAVSAWEEASGPVAPAPDDLPSHRQGHRCQSKTLHQVKLWDTRGGGEPALLATQDLKVGAVFSAGFCADAPMLVAAGGAAGTVAVWDTTTCEAVTAFAGVESA</sequence>
<dbReference type="SUPFAM" id="SSF50998">
    <property type="entry name" value="Quinoprotein alcohol dehydrogenase-like"/>
    <property type="match status" value="1"/>
</dbReference>
<dbReference type="GO" id="GO:0005634">
    <property type="term" value="C:nucleus"/>
    <property type="evidence" value="ECO:0007669"/>
    <property type="project" value="TreeGrafter"/>
</dbReference>
<feature type="region of interest" description="Disordered" evidence="1">
    <location>
        <begin position="236"/>
        <end position="265"/>
    </location>
</feature>
<feature type="compositionally biased region" description="Acidic residues" evidence="1">
    <location>
        <begin position="146"/>
        <end position="165"/>
    </location>
</feature>
<evidence type="ECO:0000313" key="3">
    <source>
        <dbReference type="Proteomes" id="UP000279271"/>
    </source>
</evidence>
<comment type="caution">
    <text evidence="2">The sequence shown here is derived from an EMBL/GenBank/DDBJ whole genome shotgun (WGS) entry which is preliminary data.</text>
</comment>
<feature type="non-terminal residue" evidence="2">
    <location>
        <position position="1"/>
    </location>
</feature>
<dbReference type="InterPro" id="IPR015943">
    <property type="entry name" value="WD40/YVTN_repeat-like_dom_sf"/>
</dbReference>
<name>A0A3M7KVQ9_AUXPR</name>
<evidence type="ECO:0000313" key="2">
    <source>
        <dbReference type="EMBL" id="RMZ54571.1"/>
    </source>
</evidence>
<accession>A0A3M7KVQ9</accession>
<dbReference type="InterPro" id="IPR001680">
    <property type="entry name" value="WD40_rpt"/>
</dbReference>
<feature type="region of interest" description="Disordered" evidence="1">
    <location>
        <begin position="142"/>
        <end position="165"/>
    </location>
</feature>
<protein>
    <submittedName>
        <fullName evidence="2">Uncharacterized protein</fullName>
    </submittedName>
</protein>
<dbReference type="Proteomes" id="UP000279271">
    <property type="component" value="Unassembled WGS sequence"/>
</dbReference>
<dbReference type="SMART" id="SM00320">
    <property type="entry name" value="WD40"/>
    <property type="match status" value="3"/>
</dbReference>
<dbReference type="InterPro" id="IPR011047">
    <property type="entry name" value="Quinoprotein_ADH-like_sf"/>
</dbReference>
<dbReference type="PANTHER" id="PTHR14091">
    <property type="entry name" value="PERIODIC TRYPTOPHAN PROTEIN 1"/>
    <property type="match status" value="1"/>
</dbReference>
<feature type="region of interest" description="Disordered" evidence="1">
    <location>
        <begin position="1"/>
        <end position="25"/>
    </location>
</feature>
<dbReference type="GO" id="GO:0006364">
    <property type="term" value="P:rRNA processing"/>
    <property type="evidence" value="ECO:0007669"/>
    <property type="project" value="InterPro"/>
</dbReference>